<accession>A0AAW0S7W4</accession>
<dbReference type="PANTHER" id="PTHR42977:SF3">
    <property type="entry name" value="AB HYDROLASE-1 DOMAIN-CONTAINING PROTEIN"/>
    <property type="match status" value="1"/>
</dbReference>
<dbReference type="Pfam" id="PF00561">
    <property type="entry name" value="Abhydrolase_1"/>
    <property type="match status" value="1"/>
</dbReference>
<dbReference type="SUPFAM" id="SSF53474">
    <property type="entry name" value="alpha/beta-Hydrolases"/>
    <property type="match status" value="1"/>
</dbReference>
<dbReference type="AlphaFoldDB" id="A0AAW0S7W4"/>
<dbReference type="InterPro" id="IPR029058">
    <property type="entry name" value="AB_hydrolase_fold"/>
</dbReference>
<keyword evidence="1" id="KW-0378">Hydrolase</keyword>
<dbReference type="EMBL" id="JAAHCF010000008">
    <property type="protein sequence ID" value="KAK8150719.1"/>
    <property type="molecule type" value="Genomic_DNA"/>
</dbReference>
<dbReference type="InterPro" id="IPR000073">
    <property type="entry name" value="AB_hydrolase_1"/>
</dbReference>
<dbReference type="InterPro" id="IPR000639">
    <property type="entry name" value="Epox_hydrolase-like"/>
</dbReference>
<evidence type="ECO:0000313" key="3">
    <source>
        <dbReference type="EMBL" id="KAK8150719.1"/>
    </source>
</evidence>
<sequence>MQVSRKPRATLRTINGRPAPRPTWAIFFSNTAPSFATNATYLMTTMFSTQTKMLSTQIKRISLPKSRVSLFWRENGPEYPCKTILLLHGFPSSSHQYRNLIPLLATRYRVIAPDMPGFGFTETPDHFTYTFNSLADVVEEFLATLSIDKYSVYIFDYGAPVGLRLALRRPDAIEAIITQNGNAYVQGFGDVWAPIKEFWASDNTEDDRSKIADIMLNYDITKFQYVNGTPDVDTLAPESYTLDYALLQRPGRREAQLDLFRDYQNNIPLYEKFQAYFRSSQIPLLAIWGKNDVFFIPPGAEAFKKDLPNAVIKLLDAGHFAVESHTLLIKEEIFQFLDDEPDIEISYM</sequence>
<dbReference type="Gene3D" id="3.40.50.1820">
    <property type="entry name" value="alpha/beta hydrolase"/>
    <property type="match status" value="1"/>
</dbReference>
<evidence type="ECO:0000259" key="2">
    <source>
        <dbReference type="Pfam" id="PF00561"/>
    </source>
</evidence>
<dbReference type="PRINTS" id="PR00412">
    <property type="entry name" value="EPOXHYDRLASE"/>
</dbReference>
<organism evidence="3 4">
    <name type="scientific">Beauveria asiatica</name>
    <dbReference type="NCBI Taxonomy" id="1069075"/>
    <lineage>
        <taxon>Eukaryota</taxon>
        <taxon>Fungi</taxon>
        <taxon>Dikarya</taxon>
        <taxon>Ascomycota</taxon>
        <taxon>Pezizomycotina</taxon>
        <taxon>Sordariomycetes</taxon>
        <taxon>Hypocreomycetidae</taxon>
        <taxon>Hypocreales</taxon>
        <taxon>Cordycipitaceae</taxon>
        <taxon>Beauveria</taxon>
    </lineage>
</organism>
<name>A0AAW0S7W4_9HYPO</name>
<dbReference type="PRINTS" id="PR00111">
    <property type="entry name" value="ABHYDROLASE"/>
</dbReference>
<comment type="caution">
    <text evidence="3">The sequence shown here is derived from an EMBL/GenBank/DDBJ whole genome shotgun (WGS) entry which is preliminary data.</text>
</comment>
<dbReference type="PANTHER" id="PTHR42977">
    <property type="entry name" value="HYDROLASE-RELATED"/>
    <property type="match status" value="1"/>
</dbReference>
<dbReference type="Proteomes" id="UP001397290">
    <property type="component" value="Unassembled WGS sequence"/>
</dbReference>
<evidence type="ECO:0000256" key="1">
    <source>
        <dbReference type="ARBA" id="ARBA00022801"/>
    </source>
</evidence>
<dbReference type="GO" id="GO:0004301">
    <property type="term" value="F:epoxide hydrolase activity"/>
    <property type="evidence" value="ECO:0007669"/>
    <property type="project" value="TreeGrafter"/>
</dbReference>
<keyword evidence="4" id="KW-1185">Reference proteome</keyword>
<dbReference type="InterPro" id="IPR051340">
    <property type="entry name" value="Haloalkane_dehalogenase"/>
</dbReference>
<reference evidence="3 4" key="1">
    <citation type="submission" date="2020-02" db="EMBL/GenBank/DDBJ databases">
        <title>Comparative genomics of the hypocrealean fungal genus Beauvera.</title>
        <authorList>
            <person name="Showalter D.N."/>
            <person name="Bushley K.E."/>
            <person name="Rehner S.A."/>
        </authorList>
    </citation>
    <scope>NUCLEOTIDE SEQUENCE [LARGE SCALE GENOMIC DNA]</scope>
    <source>
        <strain evidence="3 4">ARSEF4384</strain>
    </source>
</reference>
<feature type="domain" description="AB hydrolase-1" evidence="2">
    <location>
        <begin position="83"/>
        <end position="325"/>
    </location>
</feature>
<proteinExistence type="predicted"/>
<gene>
    <name evidence="3" type="ORF">G3M48_009609</name>
</gene>
<evidence type="ECO:0000313" key="4">
    <source>
        <dbReference type="Proteomes" id="UP001397290"/>
    </source>
</evidence>
<protein>
    <recommendedName>
        <fullName evidence="2">AB hydrolase-1 domain-containing protein</fullName>
    </recommendedName>
</protein>